<evidence type="ECO:0000256" key="6">
    <source>
        <dbReference type="ARBA" id="ARBA00023136"/>
    </source>
</evidence>
<dbReference type="PRINTS" id="PR00315">
    <property type="entry name" value="ELONGATNFCT"/>
</dbReference>
<dbReference type="SUPFAM" id="SSF52540">
    <property type="entry name" value="P-loop containing nucleoside triphosphate hydrolases"/>
    <property type="match status" value="1"/>
</dbReference>
<sequence>MNEYKDLQDRQAHIRNFSIVAHIDHGKSTLADRILELTETVAKRDMQNQLLDTMDLERERGITIKLNAVELHYTANDGEKYIFHLIDTPGHVDFSYEVSRSLAACEGAVLVVDAAQGVEAQTLANVYLAIDDDLEIVPVINKIDLPAADPERVKNEIENVVGLDASDAVMASAKQGIGIPELLEQIVEKIPAPDGDLDAPLQALIFDSKYDDYRGVVLSVRLFEGMVKPGDKIKLMNSDSVYEVNEVGVNSPDPLKRDFLMAGDVGYLTASIKDIKDTRVGDTVTLVKNPAAQPLEGYREMSPMVYSGLYPTDNAKYNDLREALEKLQLNDAALEFEPESSQALGFGFRCGFLGLLHMDVVQERLEREFNLDLITTAPSVTYRVEMTDGSEKIVENPSEMPDASSIKNIKEPYVNASIMVPNEYVGAVMELSQFRRGIFDTMDYIDENRVNVKYALPLSEIIFDFFDKLKSSTRGYASLDYELGEYKVSDLVKIDILLNGERVDALSFISHRDFAQQRGNEITTSLKEIIPRRNFEIPVQAAIGNKIIARTNIRAYRKDVTSKIHTGDPDRRAKLLDKQKRGKKRMKSVGKVEVPQEAFMTVLKTDTEGKGGK</sequence>
<dbReference type="PROSITE" id="PS00301">
    <property type="entry name" value="G_TR_1"/>
    <property type="match status" value="1"/>
</dbReference>
<dbReference type="InterPro" id="IPR035647">
    <property type="entry name" value="EFG_III/V"/>
</dbReference>
<evidence type="ECO:0000256" key="4">
    <source>
        <dbReference type="ARBA" id="ARBA00022917"/>
    </source>
</evidence>
<dbReference type="InterPro" id="IPR000640">
    <property type="entry name" value="EFG_V-like"/>
</dbReference>
<dbReference type="EMBL" id="WENB01000001">
    <property type="protein sequence ID" value="KAF0415017.1"/>
    <property type="molecule type" value="Genomic_DNA"/>
</dbReference>
<keyword evidence="3 7" id="KW-0378">Hydrolase</keyword>
<dbReference type="Gene3D" id="3.30.70.870">
    <property type="entry name" value="Elongation Factor G (Translational Gtpase), domain 3"/>
    <property type="match status" value="1"/>
</dbReference>
<dbReference type="InterPro" id="IPR006297">
    <property type="entry name" value="EF-4"/>
</dbReference>
<dbReference type="GO" id="GO:0016787">
    <property type="term" value="F:hydrolase activity"/>
    <property type="evidence" value="ECO:0007669"/>
    <property type="project" value="UniProtKB-KW"/>
</dbReference>
<evidence type="ECO:0000256" key="7">
    <source>
        <dbReference type="HAMAP-Rule" id="MF_00071"/>
    </source>
</evidence>
<dbReference type="Gene3D" id="3.30.70.240">
    <property type="match status" value="1"/>
</dbReference>
<dbReference type="InterPro" id="IPR035654">
    <property type="entry name" value="LepA_IV"/>
</dbReference>
<evidence type="ECO:0000259" key="8">
    <source>
        <dbReference type="PROSITE" id="PS51722"/>
    </source>
</evidence>
<keyword evidence="2 7" id="KW-0547">Nucleotide-binding</keyword>
<dbReference type="Pfam" id="PF03144">
    <property type="entry name" value="GTP_EFTU_D2"/>
    <property type="match status" value="1"/>
</dbReference>
<dbReference type="Gene3D" id="2.40.30.10">
    <property type="entry name" value="Translation factors"/>
    <property type="match status" value="1"/>
</dbReference>
<name>A0ABQ6XIZ8_PEDPE</name>
<dbReference type="SMART" id="SM00838">
    <property type="entry name" value="EFG_C"/>
    <property type="match status" value="1"/>
</dbReference>
<dbReference type="InterPro" id="IPR031157">
    <property type="entry name" value="G_TR_CS"/>
</dbReference>
<dbReference type="Gene3D" id="3.40.50.300">
    <property type="entry name" value="P-loop containing nucleotide triphosphate hydrolases"/>
    <property type="match status" value="1"/>
</dbReference>
<dbReference type="GO" id="GO:0003746">
    <property type="term" value="F:translation elongation factor activity"/>
    <property type="evidence" value="ECO:0007669"/>
    <property type="project" value="UniProtKB-KW"/>
</dbReference>
<dbReference type="RefSeq" id="WP_159276445.1">
    <property type="nucleotide sequence ID" value="NZ_WENB01000001.1"/>
</dbReference>
<proteinExistence type="inferred from homology"/>
<dbReference type="CDD" id="cd03709">
    <property type="entry name" value="lepA_C"/>
    <property type="match status" value="1"/>
</dbReference>
<evidence type="ECO:0000313" key="9">
    <source>
        <dbReference type="EMBL" id="KAF0415017.1"/>
    </source>
</evidence>
<dbReference type="InterPro" id="IPR013842">
    <property type="entry name" value="LepA_CTD"/>
</dbReference>
<dbReference type="InterPro" id="IPR038363">
    <property type="entry name" value="LepA_C_sf"/>
</dbReference>
<dbReference type="Pfam" id="PF00679">
    <property type="entry name" value="EFG_C"/>
    <property type="match status" value="1"/>
</dbReference>
<gene>
    <name evidence="7 9" type="primary">lepA</name>
    <name evidence="9" type="ORF">GBO79_01475</name>
</gene>
<dbReference type="PROSITE" id="PS51722">
    <property type="entry name" value="G_TR_2"/>
    <property type="match status" value="1"/>
</dbReference>
<dbReference type="Gene3D" id="3.30.70.2570">
    <property type="entry name" value="Elongation factor 4, C-terminal domain"/>
    <property type="match status" value="1"/>
</dbReference>
<comment type="function">
    <text evidence="7">Required for accurate and efficient protein synthesis under certain stress conditions. May act as a fidelity factor of the translation reaction, by catalyzing a one-codon backward translocation of tRNAs on improperly translocated ribosomes. Back-translocation proceeds from a post-translocation (POST) complex to a pre-translocation (PRE) complex, thus giving elongation factor G a second chance to translocate the tRNAs correctly. Binds to ribosomes in a GTP-dependent manner.</text>
</comment>
<feature type="binding site" evidence="7">
    <location>
        <begin position="141"/>
        <end position="144"/>
    </location>
    <ligand>
        <name>GTP</name>
        <dbReference type="ChEBI" id="CHEBI:37565"/>
    </ligand>
</feature>
<evidence type="ECO:0000256" key="5">
    <source>
        <dbReference type="ARBA" id="ARBA00023134"/>
    </source>
</evidence>
<evidence type="ECO:0000256" key="3">
    <source>
        <dbReference type="ARBA" id="ARBA00022801"/>
    </source>
</evidence>
<comment type="catalytic activity">
    <reaction evidence="7">
        <text>GTP + H2O = GDP + phosphate + H(+)</text>
        <dbReference type="Rhea" id="RHEA:19669"/>
        <dbReference type="ChEBI" id="CHEBI:15377"/>
        <dbReference type="ChEBI" id="CHEBI:15378"/>
        <dbReference type="ChEBI" id="CHEBI:37565"/>
        <dbReference type="ChEBI" id="CHEBI:43474"/>
        <dbReference type="ChEBI" id="CHEBI:58189"/>
        <dbReference type="EC" id="3.6.5.n1"/>
    </reaction>
</comment>
<organism evidence="9 10">
    <name type="scientific">Pediococcus pentosaceus</name>
    <dbReference type="NCBI Taxonomy" id="1255"/>
    <lineage>
        <taxon>Bacteria</taxon>
        <taxon>Bacillati</taxon>
        <taxon>Bacillota</taxon>
        <taxon>Bacilli</taxon>
        <taxon>Lactobacillales</taxon>
        <taxon>Lactobacillaceae</taxon>
        <taxon>Pediococcus</taxon>
    </lineage>
</organism>
<keyword evidence="4 7" id="KW-0648">Protein biosynthesis</keyword>
<accession>A0ABQ6XIZ8</accession>
<dbReference type="Pfam" id="PF06421">
    <property type="entry name" value="LepA_C"/>
    <property type="match status" value="1"/>
</dbReference>
<dbReference type="InterPro" id="IPR004161">
    <property type="entry name" value="EFTu-like_2"/>
</dbReference>
<dbReference type="CDD" id="cd03699">
    <property type="entry name" value="EF4_II"/>
    <property type="match status" value="1"/>
</dbReference>
<dbReference type="NCBIfam" id="TIGR01393">
    <property type="entry name" value="lepA"/>
    <property type="match status" value="1"/>
</dbReference>
<dbReference type="NCBIfam" id="TIGR00231">
    <property type="entry name" value="small_GTP"/>
    <property type="match status" value="1"/>
</dbReference>
<protein>
    <recommendedName>
        <fullName evidence="7">Elongation factor 4</fullName>
        <shortName evidence="7">EF-4</shortName>
        <ecNumber evidence="7">3.6.5.n1</ecNumber>
    </recommendedName>
    <alternativeName>
        <fullName evidence="7">Ribosomal back-translocase LepA</fullName>
    </alternativeName>
</protein>
<keyword evidence="7" id="KW-1003">Cell membrane</keyword>
<dbReference type="InterPro" id="IPR000795">
    <property type="entry name" value="T_Tr_GTP-bd_dom"/>
</dbReference>
<keyword evidence="10" id="KW-1185">Reference proteome</keyword>
<dbReference type="CDD" id="cd16260">
    <property type="entry name" value="EF4_III"/>
    <property type="match status" value="1"/>
</dbReference>
<keyword evidence="6 7" id="KW-0472">Membrane</keyword>
<evidence type="ECO:0000256" key="1">
    <source>
        <dbReference type="ARBA" id="ARBA00005454"/>
    </source>
</evidence>
<dbReference type="EC" id="3.6.5.n1" evidence="7"/>
<dbReference type="PANTHER" id="PTHR43512">
    <property type="entry name" value="TRANSLATION FACTOR GUF1-RELATED"/>
    <property type="match status" value="1"/>
</dbReference>
<dbReference type="InterPro" id="IPR027417">
    <property type="entry name" value="P-loop_NTPase"/>
</dbReference>
<reference evidence="10" key="1">
    <citation type="submission" date="2020-03" db="EMBL/GenBank/DDBJ databases">
        <title>SpeciesPrimer: A bioinformatics pipeline dedicated to the design of qPCR primers for the quantification of bacterial species.</title>
        <authorList>
            <person name="Dreier M."/>
            <person name="Berthoud H."/>
            <person name="Shani N."/>
            <person name="Wechsler D."/>
            <person name="Junier P."/>
        </authorList>
    </citation>
    <scope>NUCLEOTIDE SEQUENCE [LARGE SCALE GENOMIC DNA]</scope>
    <source>
        <strain evidence="10">FAM13073</strain>
    </source>
</reference>
<dbReference type="Proteomes" id="UP000472573">
    <property type="component" value="Unassembled WGS sequence"/>
</dbReference>
<evidence type="ECO:0000256" key="2">
    <source>
        <dbReference type="ARBA" id="ARBA00022741"/>
    </source>
</evidence>
<dbReference type="CDD" id="cd01890">
    <property type="entry name" value="LepA"/>
    <property type="match status" value="1"/>
</dbReference>
<comment type="similarity">
    <text evidence="1 7">Belongs to the TRAFAC class translation factor GTPase superfamily. Classic translation factor GTPase family. LepA subfamily.</text>
</comment>
<feature type="domain" description="Tr-type G" evidence="8">
    <location>
        <begin position="12"/>
        <end position="194"/>
    </location>
</feature>
<keyword evidence="9" id="KW-0251">Elongation factor</keyword>
<comment type="subcellular location">
    <subcellularLocation>
        <location evidence="7">Cell membrane</location>
        <topology evidence="7">Peripheral membrane protein</topology>
        <orientation evidence="7">Cytoplasmic side</orientation>
    </subcellularLocation>
</comment>
<evidence type="ECO:0000313" key="10">
    <source>
        <dbReference type="Proteomes" id="UP000472573"/>
    </source>
</evidence>
<comment type="caution">
    <text evidence="9">The sequence shown here is derived from an EMBL/GenBank/DDBJ whole genome shotgun (WGS) entry which is preliminary data.</text>
</comment>
<dbReference type="PANTHER" id="PTHR43512:SF4">
    <property type="entry name" value="TRANSLATION FACTOR GUF1 HOMOLOG, CHLOROPLASTIC"/>
    <property type="match status" value="1"/>
</dbReference>
<dbReference type="Pfam" id="PF00009">
    <property type="entry name" value="GTP_EFTU"/>
    <property type="match status" value="1"/>
</dbReference>
<keyword evidence="5 7" id="KW-0342">GTP-binding</keyword>
<dbReference type="HAMAP" id="MF_00071">
    <property type="entry name" value="LepA"/>
    <property type="match status" value="1"/>
</dbReference>
<feature type="binding site" evidence="7">
    <location>
        <begin position="24"/>
        <end position="29"/>
    </location>
    <ligand>
        <name>GTP</name>
        <dbReference type="ChEBI" id="CHEBI:37565"/>
    </ligand>
</feature>
<dbReference type="InterPro" id="IPR005225">
    <property type="entry name" value="Small_GTP-bd"/>
</dbReference>
<dbReference type="SUPFAM" id="SSF54980">
    <property type="entry name" value="EF-G C-terminal domain-like"/>
    <property type="match status" value="2"/>
</dbReference>